<keyword evidence="1" id="KW-1133">Transmembrane helix</keyword>
<accession>A0ABV9QP33</accession>
<feature type="transmembrane region" description="Helical" evidence="1">
    <location>
        <begin position="12"/>
        <end position="29"/>
    </location>
</feature>
<feature type="transmembrane region" description="Helical" evidence="1">
    <location>
        <begin position="105"/>
        <end position="123"/>
    </location>
</feature>
<evidence type="ECO:0000313" key="3">
    <source>
        <dbReference type="Proteomes" id="UP001595916"/>
    </source>
</evidence>
<organism evidence="2 3">
    <name type="scientific">Filifactor villosus</name>
    <dbReference type="NCBI Taxonomy" id="29374"/>
    <lineage>
        <taxon>Bacteria</taxon>
        <taxon>Bacillati</taxon>
        <taxon>Bacillota</taxon>
        <taxon>Clostridia</taxon>
        <taxon>Peptostreptococcales</taxon>
        <taxon>Filifactoraceae</taxon>
        <taxon>Filifactor</taxon>
    </lineage>
</organism>
<reference evidence="3" key="1">
    <citation type="journal article" date="2019" name="Int. J. Syst. Evol. Microbiol.">
        <title>The Global Catalogue of Microorganisms (GCM) 10K type strain sequencing project: providing services to taxonomists for standard genome sequencing and annotation.</title>
        <authorList>
            <consortium name="The Broad Institute Genomics Platform"/>
            <consortium name="The Broad Institute Genome Sequencing Center for Infectious Disease"/>
            <person name="Wu L."/>
            <person name="Ma J."/>
        </authorList>
    </citation>
    <scope>NUCLEOTIDE SEQUENCE [LARGE SCALE GENOMIC DNA]</scope>
    <source>
        <strain evidence="3">CCUG 46385</strain>
    </source>
</reference>
<proteinExistence type="predicted"/>
<dbReference type="Proteomes" id="UP001595916">
    <property type="component" value="Unassembled WGS sequence"/>
</dbReference>
<feature type="transmembrane region" description="Helical" evidence="1">
    <location>
        <begin position="165"/>
        <end position="187"/>
    </location>
</feature>
<keyword evidence="1" id="KW-0472">Membrane</keyword>
<sequence length="215" mass="25050">MKRVFGRVEVVFDILYLSIAFFLGLYFLSYKGNGVVKMAGIMGLVLAVGDSFHLLPRIMTILKTDEERYRAALGLGKLITSITMTVFYLFLYQIGTRVFEVDIPWLWTVLVVLSILRIGSCFFPQNKWFERYPPVKWSIIRNVPFFVIGVIVALFYLVFGRDIEGFRWMWVAILLSFAFYLPVVLWVNKNPKIGMFMLPKSCVYLWMLFMCNALL</sequence>
<comment type="caution">
    <text evidence="2">The sequence shown here is derived from an EMBL/GenBank/DDBJ whole genome shotgun (WGS) entry which is preliminary data.</text>
</comment>
<protein>
    <submittedName>
        <fullName evidence="2">Uncharacterized protein</fullName>
    </submittedName>
</protein>
<keyword evidence="3" id="KW-1185">Reference proteome</keyword>
<feature type="transmembrane region" description="Helical" evidence="1">
    <location>
        <begin position="143"/>
        <end position="159"/>
    </location>
</feature>
<feature type="transmembrane region" description="Helical" evidence="1">
    <location>
        <begin position="35"/>
        <end position="55"/>
    </location>
</feature>
<evidence type="ECO:0000313" key="2">
    <source>
        <dbReference type="EMBL" id="MFC4805668.1"/>
    </source>
</evidence>
<gene>
    <name evidence="2" type="ORF">ACFO4R_11400</name>
</gene>
<name>A0ABV9QP33_9FIRM</name>
<dbReference type="EMBL" id="JBHSHL010000058">
    <property type="protein sequence ID" value="MFC4805668.1"/>
    <property type="molecule type" value="Genomic_DNA"/>
</dbReference>
<evidence type="ECO:0000256" key="1">
    <source>
        <dbReference type="SAM" id="Phobius"/>
    </source>
</evidence>
<feature type="transmembrane region" description="Helical" evidence="1">
    <location>
        <begin position="75"/>
        <end position="93"/>
    </location>
</feature>
<dbReference type="RefSeq" id="WP_379789285.1">
    <property type="nucleotide sequence ID" value="NZ_JBHSHL010000058.1"/>
</dbReference>
<keyword evidence="1" id="KW-0812">Transmembrane</keyword>